<evidence type="ECO:0000256" key="9">
    <source>
        <dbReference type="SAM" id="MobiDB-lite"/>
    </source>
</evidence>
<dbReference type="EC" id="2.4.-.-" evidence="12"/>
<evidence type="ECO:0000259" key="11">
    <source>
        <dbReference type="Pfam" id="PF00912"/>
    </source>
</evidence>
<comment type="catalytic activity">
    <reaction evidence="8">
        <text>[GlcNAc-(1-&gt;4)-Mur2Ac(oyl-L-Ala-gamma-D-Glu-L-Lys-D-Ala-D-Ala)](n)-di-trans,octa-cis-undecaprenyl diphosphate + beta-D-GlcNAc-(1-&gt;4)-Mur2Ac(oyl-L-Ala-gamma-D-Glu-L-Lys-D-Ala-D-Ala)-di-trans,octa-cis-undecaprenyl diphosphate = [GlcNAc-(1-&gt;4)-Mur2Ac(oyl-L-Ala-gamma-D-Glu-L-Lys-D-Ala-D-Ala)](n+1)-di-trans,octa-cis-undecaprenyl diphosphate + di-trans,octa-cis-undecaprenyl diphosphate + H(+)</text>
        <dbReference type="Rhea" id="RHEA:23708"/>
        <dbReference type="Rhea" id="RHEA-COMP:9602"/>
        <dbReference type="Rhea" id="RHEA-COMP:9603"/>
        <dbReference type="ChEBI" id="CHEBI:15378"/>
        <dbReference type="ChEBI" id="CHEBI:58405"/>
        <dbReference type="ChEBI" id="CHEBI:60033"/>
        <dbReference type="ChEBI" id="CHEBI:78435"/>
        <dbReference type="EC" id="2.4.99.28"/>
    </reaction>
</comment>
<dbReference type="EMBL" id="CP154795">
    <property type="protein sequence ID" value="XAN09359.1"/>
    <property type="molecule type" value="Genomic_DNA"/>
</dbReference>
<evidence type="ECO:0000256" key="3">
    <source>
        <dbReference type="ARBA" id="ARBA00022676"/>
    </source>
</evidence>
<organism evidence="12 13">
    <name type="scientific">Ammonicoccus fulvus</name>
    <dbReference type="NCBI Taxonomy" id="3138240"/>
    <lineage>
        <taxon>Bacteria</taxon>
        <taxon>Bacillati</taxon>
        <taxon>Actinomycetota</taxon>
        <taxon>Actinomycetes</taxon>
        <taxon>Propionibacteriales</taxon>
        <taxon>Propionibacteriaceae</taxon>
        <taxon>Ammonicoccus</taxon>
    </lineage>
</organism>
<protein>
    <submittedName>
        <fullName evidence="12">Transglycosylase domain-containing protein</fullName>
        <ecNumber evidence="12">2.4.-.-</ecNumber>
    </submittedName>
</protein>
<dbReference type="Gene3D" id="1.10.3810.10">
    <property type="entry name" value="Biosynthetic peptidoglycan transglycosylase-like"/>
    <property type="match status" value="1"/>
</dbReference>
<evidence type="ECO:0000256" key="1">
    <source>
        <dbReference type="ARBA" id="ARBA00022645"/>
    </source>
</evidence>
<dbReference type="PANTHER" id="PTHR32282">
    <property type="entry name" value="BINDING PROTEIN TRANSPEPTIDASE, PUTATIVE-RELATED"/>
    <property type="match status" value="1"/>
</dbReference>
<dbReference type="Pfam" id="PF00912">
    <property type="entry name" value="Transgly"/>
    <property type="match status" value="1"/>
</dbReference>
<evidence type="ECO:0000256" key="8">
    <source>
        <dbReference type="ARBA" id="ARBA00049902"/>
    </source>
</evidence>
<dbReference type="Proteomes" id="UP001442841">
    <property type="component" value="Chromosome"/>
</dbReference>
<keyword evidence="5" id="KW-0378">Hydrolase</keyword>
<dbReference type="InterPro" id="IPR023346">
    <property type="entry name" value="Lysozyme-like_dom_sf"/>
</dbReference>
<dbReference type="SUPFAM" id="SSF53955">
    <property type="entry name" value="Lysozyme-like"/>
    <property type="match status" value="1"/>
</dbReference>
<evidence type="ECO:0000256" key="7">
    <source>
        <dbReference type="ARBA" id="ARBA00034000"/>
    </source>
</evidence>
<comment type="catalytic activity">
    <reaction evidence="7">
        <text>Preferential cleavage: (Ac)2-L-Lys-D-Ala-|-D-Ala. Also transpeptidation of peptidyl-alanyl moieties that are N-acyl substituents of D-alanine.</text>
        <dbReference type="EC" id="3.4.16.4"/>
    </reaction>
</comment>
<evidence type="ECO:0000256" key="6">
    <source>
        <dbReference type="ARBA" id="ARBA00023268"/>
    </source>
</evidence>
<keyword evidence="1" id="KW-0121">Carboxypeptidase</keyword>
<name>A0ABZ3FTC1_9ACTN</name>
<feature type="region of interest" description="Disordered" evidence="9">
    <location>
        <begin position="693"/>
        <end position="732"/>
    </location>
</feature>
<keyword evidence="13" id="KW-1185">Reference proteome</keyword>
<sequence>MIRRTGAQVYRAMMFLVVCVLAGILVAGLLLPAVAATGAVVSAGARAAENIPLEFLTPPQSQRSEVKLANGETLAYFYDENRVYKPLDEISPVMQRAQLAIEDHRFYEHGALDVRATLRALVRNVSDTSGTQGGSSITQQYVKMVLVSDAAAKDDREGVRRAQERSIARKVQELRYAVAVEKQLSKSEILERYLNIAYYGDGAYGVEAAAQHFFNVSAKDLDLQQSAMLAGLVQNPVATNPFRYPTIALERRNVVLNRMFELKLANQEAIDNAKGYGWDQARVRNFPNGCVGTRYPFLCDYVRRTVERMPSMGNTPAERFTNLKRGGFVIDTKIDARTQDAAQNAIDNRLDPRDPVISVVTMIEPGTGLILAMAQSRPTMGNNLAAGETYYNYAVGGPTSKVDMGGAEGYQAGSTFKAFTAAAALEKGIGLGKVYDAQERMNFKNQTFRSCAGPFRSGDYPVANSTGTNGQMNMMRAMAFSVNTYFIQLERDAGICETTRMTEKLGVELAAPGELTDYSWFPSFTLGAAEVTPLSMAEAYATFAARGKHCDPIILERITGPDGQEREVPNANCKQVMEPGVADQMNALLQNVMSGTGTRAVVPGGYPQAGKTGTIDANQAVWFMGYTPTVATASMIAIDKTHPYWKSSQWRRSRPTLKGVRLPYSRYYMEGSGSGDVGQDIYRPAMTVALQGRPRTGFTRVNAPSRDAVPETNANDRNDRRTPSSTRSPQPR</sequence>
<keyword evidence="4 12" id="KW-0808">Transferase</keyword>
<evidence type="ECO:0000313" key="13">
    <source>
        <dbReference type="Proteomes" id="UP001442841"/>
    </source>
</evidence>
<gene>
    <name evidence="12" type="ORF">AADG42_00430</name>
</gene>
<proteinExistence type="predicted"/>
<dbReference type="InterPro" id="IPR001264">
    <property type="entry name" value="Glyco_trans_51"/>
</dbReference>
<evidence type="ECO:0000256" key="5">
    <source>
        <dbReference type="ARBA" id="ARBA00022801"/>
    </source>
</evidence>
<feature type="domain" description="Glycosyl transferase family 51" evidence="11">
    <location>
        <begin position="71"/>
        <end position="259"/>
    </location>
</feature>
<keyword evidence="6" id="KW-0511">Multifunctional enzyme</keyword>
<dbReference type="PANTHER" id="PTHR32282:SF33">
    <property type="entry name" value="PEPTIDOGLYCAN GLYCOSYLTRANSFERASE"/>
    <property type="match status" value="1"/>
</dbReference>
<dbReference type="InterPro" id="IPR050396">
    <property type="entry name" value="Glycosyltr_51/Transpeptidase"/>
</dbReference>
<feature type="domain" description="Penicillin-binding protein transpeptidase" evidence="10">
    <location>
        <begin position="360"/>
        <end position="633"/>
    </location>
</feature>
<dbReference type="SUPFAM" id="SSF56601">
    <property type="entry name" value="beta-lactamase/transpeptidase-like"/>
    <property type="match status" value="1"/>
</dbReference>
<keyword evidence="3 12" id="KW-0328">Glycosyltransferase</keyword>
<dbReference type="GO" id="GO:0016757">
    <property type="term" value="F:glycosyltransferase activity"/>
    <property type="evidence" value="ECO:0007669"/>
    <property type="project" value="UniProtKB-KW"/>
</dbReference>
<evidence type="ECO:0000259" key="10">
    <source>
        <dbReference type="Pfam" id="PF00905"/>
    </source>
</evidence>
<dbReference type="Pfam" id="PF00905">
    <property type="entry name" value="Transpeptidase"/>
    <property type="match status" value="1"/>
</dbReference>
<evidence type="ECO:0000256" key="2">
    <source>
        <dbReference type="ARBA" id="ARBA00022670"/>
    </source>
</evidence>
<dbReference type="InterPro" id="IPR036950">
    <property type="entry name" value="PBP_transglycosylase"/>
</dbReference>
<dbReference type="RefSeq" id="WP_425310807.1">
    <property type="nucleotide sequence ID" value="NZ_CP154795.1"/>
</dbReference>
<reference evidence="12 13" key="1">
    <citation type="submission" date="2024-04" db="EMBL/GenBank/DDBJ databases">
        <title>Isolation of an actinomycete strain from pig manure.</title>
        <authorList>
            <person name="Gong T."/>
            <person name="Yu Z."/>
            <person name="An M."/>
            <person name="Wei C."/>
            <person name="Yang W."/>
            <person name="Liu L."/>
        </authorList>
    </citation>
    <scope>NUCLEOTIDE SEQUENCE [LARGE SCALE GENOMIC DNA]</scope>
    <source>
        <strain evidence="12 13">ZF39</strain>
    </source>
</reference>
<evidence type="ECO:0000256" key="4">
    <source>
        <dbReference type="ARBA" id="ARBA00022679"/>
    </source>
</evidence>
<accession>A0ABZ3FTC1</accession>
<dbReference type="InterPro" id="IPR001460">
    <property type="entry name" value="PCN-bd_Tpept"/>
</dbReference>
<keyword evidence="2" id="KW-0645">Protease</keyword>
<feature type="compositionally biased region" description="Polar residues" evidence="9">
    <location>
        <begin position="723"/>
        <end position="732"/>
    </location>
</feature>
<dbReference type="InterPro" id="IPR012338">
    <property type="entry name" value="Beta-lactam/transpept-like"/>
</dbReference>
<dbReference type="Gene3D" id="3.40.710.10">
    <property type="entry name" value="DD-peptidase/beta-lactamase superfamily"/>
    <property type="match status" value="1"/>
</dbReference>
<evidence type="ECO:0000313" key="12">
    <source>
        <dbReference type="EMBL" id="XAN09359.1"/>
    </source>
</evidence>